<organism evidence="3 4">
    <name type="scientific">Paenibacillus physcomitrellae</name>
    <dbReference type="NCBI Taxonomy" id="1619311"/>
    <lineage>
        <taxon>Bacteria</taxon>
        <taxon>Bacillati</taxon>
        <taxon>Bacillota</taxon>
        <taxon>Bacilli</taxon>
        <taxon>Bacillales</taxon>
        <taxon>Paenibacillaceae</taxon>
        <taxon>Paenibacillus</taxon>
    </lineage>
</organism>
<dbReference type="InterPro" id="IPR036388">
    <property type="entry name" value="WH-like_DNA-bd_sf"/>
</dbReference>
<dbReference type="EMBL" id="BMHF01000004">
    <property type="protein sequence ID" value="GGA31448.1"/>
    <property type="molecule type" value="Genomic_DNA"/>
</dbReference>
<comment type="caution">
    <text evidence="3">The sequence shown here is derived from an EMBL/GenBank/DDBJ whole genome shotgun (WGS) entry which is preliminary data.</text>
</comment>
<sequence length="268" mass="30281">MIEQLRKLGLSELEAKCYLVLHQKSRCSGYEVSKHVSVSRSNVYASLRLLHEKGICRMLKGDPVLFEAVPIKQVVKLLQSDFDRTARILVSELEAPPSAPPFFANWKGEKLIRQAIRRLIANAEDSILVDVWAEDLHQFETALLEAEQRKVSVHLIVMGECHTTLRHVTIHSRPKGGAGSIRHFTLLADKQSALVGSFGAQAENSVLESNHPSIVDLLSNAYRHDVIMLRIEQDFGPELTLKYGEDYQKIKQEHPEIHHSIPSRRSLS</sequence>
<dbReference type="Pfam" id="PF01978">
    <property type="entry name" value="TrmB"/>
    <property type="match status" value="1"/>
</dbReference>
<dbReference type="InterPro" id="IPR002831">
    <property type="entry name" value="Tscrpt_reg_TrmB_N"/>
</dbReference>
<protein>
    <submittedName>
        <fullName evidence="3">Transcriptional regulator</fullName>
    </submittedName>
</protein>
<evidence type="ECO:0000259" key="2">
    <source>
        <dbReference type="Pfam" id="PF11495"/>
    </source>
</evidence>
<evidence type="ECO:0000259" key="1">
    <source>
        <dbReference type="Pfam" id="PF01978"/>
    </source>
</evidence>
<keyword evidence="4" id="KW-1185">Reference proteome</keyword>
<proteinExistence type="predicted"/>
<dbReference type="PANTHER" id="PTHR34293">
    <property type="entry name" value="HTH-TYPE TRANSCRIPTIONAL REGULATOR TRMBL2"/>
    <property type="match status" value="1"/>
</dbReference>
<feature type="domain" description="Transcription regulator TrmB N-terminal" evidence="1">
    <location>
        <begin position="5"/>
        <end position="71"/>
    </location>
</feature>
<feature type="domain" description="Transcription regulator TrmB C-terminal" evidence="2">
    <location>
        <begin position="106"/>
        <end position="196"/>
    </location>
</feature>
<dbReference type="RefSeq" id="WP_094095122.1">
    <property type="nucleotide sequence ID" value="NZ_BMHF01000004.1"/>
</dbReference>
<evidence type="ECO:0000313" key="4">
    <source>
        <dbReference type="Proteomes" id="UP000609323"/>
    </source>
</evidence>
<dbReference type="PANTHER" id="PTHR34293:SF1">
    <property type="entry name" value="HTH-TYPE TRANSCRIPTIONAL REGULATOR TRMBL2"/>
    <property type="match status" value="1"/>
</dbReference>
<dbReference type="InterPro" id="IPR021586">
    <property type="entry name" value="Tscrpt_reg_TrmB_C"/>
</dbReference>
<accession>A0ABQ1FVN6</accession>
<evidence type="ECO:0000313" key="3">
    <source>
        <dbReference type="EMBL" id="GGA31448.1"/>
    </source>
</evidence>
<reference evidence="4" key="1">
    <citation type="journal article" date="2019" name="Int. J. Syst. Evol. Microbiol.">
        <title>The Global Catalogue of Microorganisms (GCM) 10K type strain sequencing project: providing services to taxonomists for standard genome sequencing and annotation.</title>
        <authorList>
            <consortium name="The Broad Institute Genomics Platform"/>
            <consortium name="The Broad Institute Genome Sequencing Center for Infectious Disease"/>
            <person name="Wu L."/>
            <person name="Ma J."/>
        </authorList>
    </citation>
    <scope>NUCLEOTIDE SEQUENCE [LARGE SCALE GENOMIC DNA]</scope>
    <source>
        <strain evidence="4">CGMCC 1.15044</strain>
    </source>
</reference>
<gene>
    <name evidence="3" type="ORF">GCM10010917_15690</name>
</gene>
<name>A0ABQ1FVN6_9BACL</name>
<dbReference type="InterPro" id="IPR036390">
    <property type="entry name" value="WH_DNA-bd_sf"/>
</dbReference>
<dbReference type="InterPro" id="IPR051797">
    <property type="entry name" value="TrmB-like"/>
</dbReference>
<dbReference type="CDD" id="cd09124">
    <property type="entry name" value="PLDc_like_TrmB_middle"/>
    <property type="match status" value="1"/>
</dbReference>
<dbReference type="SUPFAM" id="SSF56024">
    <property type="entry name" value="Phospholipase D/nuclease"/>
    <property type="match status" value="1"/>
</dbReference>
<dbReference type="SUPFAM" id="SSF46785">
    <property type="entry name" value="Winged helix' DNA-binding domain"/>
    <property type="match status" value="1"/>
</dbReference>
<dbReference type="Proteomes" id="UP000609323">
    <property type="component" value="Unassembled WGS sequence"/>
</dbReference>
<dbReference type="Gene3D" id="1.10.10.10">
    <property type="entry name" value="Winged helix-like DNA-binding domain superfamily/Winged helix DNA-binding domain"/>
    <property type="match status" value="1"/>
</dbReference>
<dbReference type="Pfam" id="PF11495">
    <property type="entry name" value="Regulator_TrmB"/>
    <property type="match status" value="1"/>
</dbReference>
<dbReference type="Gene3D" id="3.30.870.10">
    <property type="entry name" value="Endonuclease Chain A"/>
    <property type="match status" value="1"/>
</dbReference>